<name>A0A1B0D2I2_PHLPP</name>
<keyword evidence="6" id="KW-0539">Nucleus</keyword>
<dbReference type="InterPro" id="IPR036236">
    <property type="entry name" value="Znf_C2H2_sf"/>
</dbReference>
<dbReference type="InterPro" id="IPR050888">
    <property type="entry name" value="ZnF_C2H2-type_TF"/>
</dbReference>
<dbReference type="PROSITE" id="PS50157">
    <property type="entry name" value="ZINC_FINGER_C2H2_2"/>
    <property type="match status" value="5"/>
</dbReference>
<feature type="compositionally biased region" description="Polar residues" evidence="7">
    <location>
        <begin position="13"/>
        <end position="22"/>
    </location>
</feature>
<evidence type="ECO:0000256" key="6">
    <source>
        <dbReference type="ARBA" id="ARBA00023242"/>
    </source>
</evidence>
<dbReference type="Pfam" id="PF00096">
    <property type="entry name" value="zf-C2H2"/>
    <property type="match status" value="2"/>
</dbReference>
<feature type="domain" description="C2H2-type" evidence="8">
    <location>
        <begin position="372"/>
        <end position="400"/>
    </location>
</feature>
<proteinExistence type="predicted"/>
<feature type="compositionally biased region" description="Basic and acidic residues" evidence="7">
    <location>
        <begin position="1"/>
        <end position="12"/>
    </location>
</feature>
<dbReference type="EMBL" id="AJVK01022824">
    <property type="status" value="NOT_ANNOTATED_CDS"/>
    <property type="molecule type" value="Genomic_DNA"/>
</dbReference>
<dbReference type="EMBL" id="AJVK01022825">
    <property type="status" value="NOT_ANNOTATED_CDS"/>
    <property type="molecule type" value="Genomic_DNA"/>
</dbReference>
<reference evidence="9" key="1">
    <citation type="submission" date="2022-08" db="UniProtKB">
        <authorList>
            <consortium name="EnsemblMetazoa"/>
        </authorList>
    </citation>
    <scope>IDENTIFICATION</scope>
    <source>
        <strain evidence="9">Israel</strain>
    </source>
</reference>
<feature type="domain" description="C2H2-type" evidence="8">
    <location>
        <begin position="277"/>
        <end position="304"/>
    </location>
</feature>
<dbReference type="AlphaFoldDB" id="A0A1B0D2I2"/>
<feature type="region of interest" description="Disordered" evidence="7">
    <location>
        <begin position="1"/>
        <end position="26"/>
    </location>
</feature>
<dbReference type="VEuPathDB" id="VectorBase:PPAPM1_004177"/>
<feature type="domain" description="C2H2-type" evidence="8">
    <location>
        <begin position="113"/>
        <end position="140"/>
    </location>
</feature>
<feature type="domain" description="C2H2-type" evidence="8">
    <location>
        <begin position="586"/>
        <end position="613"/>
    </location>
</feature>
<evidence type="ECO:0000256" key="2">
    <source>
        <dbReference type="ARBA" id="ARBA00022723"/>
    </source>
</evidence>
<dbReference type="InterPro" id="IPR013087">
    <property type="entry name" value="Znf_C2H2_type"/>
</dbReference>
<keyword evidence="5" id="KW-0862">Zinc</keyword>
<feature type="region of interest" description="Disordered" evidence="7">
    <location>
        <begin position="51"/>
        <end position="82"/>
    </location>
</feature>
<evidence type="ECO:0000256" key="3">
    <source>
        <dbReference type="ARBA" id="ARBA00022737"/>
    </source>
</evidence>
<dbReference type="VEuPathDB" id="VectorBase:PPAI001555"/>
<dbReference type="GO" id="GO:0008270">
    <property type="term" value="F:zinc ion binding"/>
    <property type="evidence" value="ECO:0007669"/>
    <property type="project" value="UniProtKB-KW"/>
</dbReference>
<dbReference type="EMBL" id="AJVK01022823">
    <property type="status" value="NOT_ANNOTATED_CDS"/>
    <property type="molecule type" value="Genomic_DNA"/>
</dbReference>
<keyword evidence="10" id="KW-1185">Reference proteome</keyword>
<accession>A0A1B0D2I2</accession>
<feature type="domain" description="C2H2-type" evidence="8">
    <location>
        <begin position="88"/>
        <end position="115"/>
    </location>
</feature>
<comment type="subcellular location">
    <subcellularLocation>
        <location evidence="1">Nucleus</location>
    </subcellularLocation>
</comment>
<protein>
    <recommendedName>
        <fullName evidence="8">C2H2-type domain-containing protein</fullName>
    </recommendedName>
</protein>
<dbReference type="Gene3D" id="3.30.160.60">
    <property type="entry name" value="Classic Zinc Finger"/>
    <property type="match status" value="5"/>
</dbReference>
<dbReference type="Proteomes" id="UP000092462">
    <property type="component" value="Unassembled WGS sequence"/>
</dbReference>
<evidence type="ECO:0000256" key="7">
    <source>
        <dbReference type="SAM" id="MobiDB-lite"/>
    </source>
</evidence>
<keyword evidence="3" id="KW-0677">Repeat</keyword>
<evidence type="ECO:0000313" key="10">
    <source>
        <dbReference type="Proteomes" id="UP000092462"/>
    </source>
</evidence>
<dbReference type="PANTHER" id="PTHR24406">
    <property type="entry name" value="TRANSCRIPTIONAL REPRESSOR CTCFL-RELATED"/>
    <property type="match status" value="1"/>
</dbReference>
<evidence type="ECO:0000259" key="8">
    <source>
        <dbReference type="PROSITE" id="PS50157"/>
    </source>
</evidence>
<evidence type="ECO:0000256" key="4">
    <source>
        <dbReference type="ARBA" id="ARBA00022771"/>
    </source>
</evidence>
<organism evidence="9 10">
    <name type="scientific">Phlebotomus papatasi</name>
    <name type="common">Sandfly</name>
    <dbReference type="NCBI Taxonomy" id="29031"/>
    <lineage>
        <taxon>Eukaryota</taxon>
        <taxon>Metazoa</taxon>
        <taxon>Ecdysozoa</taxon>
        <taxon>Arthropoda</taxon>
        <taxon>Hexapoda</taxon>
        <taxon>Insecta</taxon>
        <taxon>Pterygota</taxon>
        <taxon>Neoptera</taxon>
        <taxon>Endopterygota</taxon>
        <taxon>Diptera</taxon>
        <taxon>Nematocera</taxon>
        <taxon>Psychodoidea</taxon>
        <taxon>Psychodidae</taxon>
        <taxon>Phlebotomus</taxon>
        <taxon>Phlebotomus</taxon>
    </lineage>
</organism>
<keyword evidence="2" id="KW-0479">Metal-binding</keyword>
<sequence>RHEHPHESEHDTPNSATQNISDPGNLLKPVEMLTTEERVKREEQDDLIEIIDEDNPQDCNDENNSEESMRDLLPRNTGTSSSMDDFKFTCKRCGLEFKYFRLLQLHKKTRKGVRCPECSQKFCSSKLLEDHLVDHAQERERIMQNRAAATNRAVNVPPQSRQKLKDCFVCNRELKVSTEENIVKFQGGTYYKCNDCINISLDTTVKKELIEDTMSRVFEGHGVFSRDDTDDNVVQQEDDMESKSETSNEGGFQCSHCKSNFGGEFALRAHRRKTVERNCPKCDMPFCNIKLLRRHMKDHEEENMKNASPPPITPQPQRATFENVVRPQRYPNRSFESDPYNRSLENFDKSFENTHIGTSSEIEIKKIGEDRYSCTKCGKNVTGKGALAAHMAHTHAEKRTICQHCGKAFAFEKILNMHLAYRQRISFPVGCRYCPHRYRNQAEVEAHEEYHLRGGGGGSGQKKLPPQMMEGNSAKASIVVGQSKEEMTHEVARSDGNILIIRKKKMCGTETMLPIVLDDKYFQGMFTEKNGLYHCNQCPNSYRARGGIKAHIYHSHRDKPYTCMYCRMPFPFEKMLEFHLRRRKDLKCDVCNNRYCSYGKLEEHVKTHMPKQEKISMSRTNDALIKRVMQNSEIEIALVRDEKKTVVKEESLKKPEIKEIKATAAPVPKEIKVAPVAKEVKAAAPVAPPVVEQKCPLCGKVMGKRDVLNDHITTHLKRVGEYFRCKDCDCKYLYPIYLVRHYKNRKVSQCELCQKVFCSDLNLANHECPGQSLKRQRTQSVSSEMKFSLRESVESMEFLDE</sequence>
<evidence type="ECO:0000256" key="1">
    <source>
        <dbReference type="ARBA" id="ARBA00004123"/>
    </source>
</evidence>
<dbReference type="GO" id="GO:0005634">
    <property type="term" value="C:nucleus"/>
    <property type="evidence" value="ECO:0007669"/>
    <property type="project" value="UniProtKB-SubCell"/>
</dbReference>
<feature type="compositionally biased region" description="Acidic residues" evidence="7">
    <location>
        <begin position="51"/>
        <end position="65"/>
    </location>
</feature>
<dbReference type="PROSITE" id="PS00028">
    <property type="entry name" value="ZINC_FINGER_C2H2_1"/>
    <property type="match status" value="7"/>
</dbReference>
<dbReference type="EnsemblMetazoa" id="PPAI001555-RA">
    <property type="protein sequence ID" value="PPAI001555-PA"/>
    <property type="gene ID" value="PPAI001555"/>
</dbReference>
<evidence type="ECO:0000313" key="9">
    <source>
        <dbReference type="EnsemblMetazoa" id="PPAI001555-PA"/>
    </source>
</evidence>
<evidence type="ECO:0000256" key="5">
    <source>
        <dbReference type="ARBA" id="ARBA00022833"/>
    </source>
</evidence>
<keyword evidence="4" id="KW-0863">Zinc-finger</keyword>
<dbReference type="SUPFAM" id="SSF57667">
    <property type="entry name" value="beta-beta-alpha zinc fingers"/>
    <property type="match status" value="3"/>
</dbReference>
<dbReference type="SMART" id="SM00355">
    <property type="entry name" value="ZnF_C2H2"/>
    <property type="match status" value="12"/>
</dbReference>